<dbReference type="EMBL" id="MPPL01000001">
    <property type="protein sequence ID" value="OKS84971.1"/>
    <property type="molecule type" value="Genomic_DNA"/>
</dbReference>
<dbReference type="Pfam" id="PF25917">
    <property type="entry name" value="BSH_RND"/>
    <property type="match status" value="1"/>
</dbReference>
<feature type="domain" description="Multidrug resistance protein MdtA-like beta-barrel" evidence="6">
    <location>
        <begin position="225"/>
        <end position="308"/>
    </location>
</feature>
<evidence type="ECO:0000313" key="9">
    <source>
        <dbReference type="Proteomes" id="UP000186720"/>
    </source>
</evidence>
<evidence type="ECO:0000256" key="2">
    <source>
        <dbReference type="ARBA" id="ARBA00009477"/>
    </source>
</evidence>
<dbReference type="AlphaFoldDB" id="A0A1Q5ZT82"/>
<dbReference type="Pfam" id="PF25876">
    <property type="entry name" value="HH_MFP_RND"/>
    <property type="match status" value="1"/>
</dbReference>
<dbReference type="Gene3D" id="2.40.420.20">
    <property type="match status" value="1"/>
</dbReference>
<evidence type="ECO:0000256" key="1">
    <source>
        <dbReference type="ARBA" id="ARBA00004196"/>
    </source>
</evidence>
<dbReference type="STRING" id="1302689.RG47T_0409"/>
<evidence type="ECO:0000313" key="8">
    <source>
        <dbReference type="EMBL" id="OKS84971.1"/>
    </source>
</evidence>
<dbReference type="SUPFAM" id="SSF111369">
    <property type="entry name" value="HlyD-like secretion proteins"/>
    <property type="match status" value="1"/>
</dbReference>
<feature type="domain" description="Multidrug resistance protein MdtA-like barrel-sandwich hybrid" evidence="5">
    <location>
        <begin position="74"/>
        <end position="215"/>
    </location>
</feature>
<dbReference type="InterPro" id="IPR058625">
    <property type="entry name" value="MdtA-like_BSH"/>
</dbReference>
<dbReference type="InterPro" id="IPR058624">
    <property type="entry name" value="MdtA-like_HH"/>
</dbReference>
<dbReference type="InterPro" id="IPR058627">
    <property type="entry name" value="MdtA-like_C"/>
</dbReference>
<dbReference type="Pfam" id="PF25944">
    <property type="entry name" value="Beta-barrel_RND"/>
    <property type="match status" value="1"/>
</dbReference>
<evidence type="ECO:0000259" key="6">
    <source>
        <dbReference type="Pfam" id="PF25944"/>
    </source>
</evidence>
<feature type="domain" description="Multidrug resistance protein MdtA-like alpha-helical hairpin" evidence="4">
    <location>
        <begin position="117"/>
        <end position="183"/>
    </location>
</feature>
<gene>
    <name evidence="8" type="ORF">RG47T_0409</name>
</gene>
<accession>A0A1Q5ZT82</accession>
<dbReference type="InterPro" id="IPR058626">
    <property type="entry name" value="MdtA-like_b-barrel"/>
</dbReference>
<protein>
    <submittedName>
        <fullName evidence="8">Uncharacterized protein</fullName>
    </submittedName>
</protein>
<dbReference type="GO" id="GO:0046677">
    <property type="term" value="P:response to antibiotic"/>
    <property type="evidence" value="ECO:0007669"/>
    <property type="project" value="TreeGrafter"/>
</dbReference>
<proteinExistence type="inferred from homology"/>
<sequence>MNFQLTKMKKAIFPSAIAGMAILVLSSCGGNSQPGAGAGPGAAQPPASYQVFTVSPQSATLNNDYPATLQGEQNIEIRPKVDGFVDKIYIDEGSVVKKGQLLFRLSAPQYQQDVNNSAAAISSAEADVSVAQLAVNKAKPLVEKDIISHYELESAEYTLASRKAALAQARATLNTAKVNLGYTAITSPVNGVVGTIPFKIGSLVSSTNTQPLTTVSNIGKVYAYFSLNEKQLLEFSRTVKGSTLNQKLANTPPVILILSDGTTYPEKGRVETIAGLIDTETGSASFRATFPNPVGLLRSGSSANVRIPQQVKDGILIPQRSAYELQGKHFVYVLGANDIVKSVEIEIMDLTAGQFYVVTSGLKNGDKIVYDGTSSLKDSAKIKPEAMDAGKVYQDINK</sequence>
<keyword evidence="9" id="KW-1185">Reference proteome</keyword>
<name>A0A1Q5ZT82_9SPHI</name>
<keyword evidence="3" id="KW-0732">Signal</keyword>
<reference evidence="8 9" key="1">
    <citation type="submission" date="2016-11" db="EMBL/GenBank/DDBJ databases">
        <title>Whole Genome Sequencing of Mucilaginibacter polytrichastri RG4-7(T) isolated from the moss sample.</title>
        <authorList>
            <person name="Li Y."/>
        </authorList>
    </citation>
    <scope>NUCLEOTIDE SEQUENCE [LARGE SCALE GENOMIC DNA]</scope>
    <source>
        <strain evidence="8 9">RG4-7</strain>
    </source>
</reference>
<feature type="chain" id="PRO_5010341213" evidence="3">
    <location>
        <begin position="27"/>
        <end position="398"/>
    </location>
</feature>
<dbReference type="GO" id="GO:0030313">
    <property type="term" value="C:cell envelope"/>
    <property type="evidence" value="ECO:0007669"/>
    <property type="project" value="UniProtKB-SubCell"/>
</dbReference>
<evidence type="ECO:0000259" key="4">
    <source>
        <dbReference type="Pfam" id="PF25876"/>
    </source>
</evidence>
<dbReference type="GO" id="GO:0022857">
    <property type="term" value="F:transmembrane transporter activity"/>
    <property type="evidence" value="ECO:0007669"/>
    <property type="project" value="InterPro"/>
</dbReference>
<evidence type="ECO:0000256" key="3">
    <source>
        <dbReference type="SAM" id="SignalP"/>
    </source>
</evidence>
<evidence type="ECO:0000259" key="7">
    <source>
        <dbReference type="Pfam" id="PF25967"/>
    </source>
</evidence>
<dbReference type="Pfam" id="PF25967">
    <property type="entry name" value="RND-MFP_C"/>
    <property type="match status" value="1"/>
</dbReference>
<comment type="similarity">
    <text evidence="2">Belongs to the membrane fusion protein (MFP) (TC 8.A.1) family.</text>
</comment>
<feature type="domain" description="Multidrug resistance protein MdtA-like C-terminal permuted SH3" evidence="7">
    <location>
        <begin position="315"/>
        <end position="373"/>
    </location>
</feature>
<dbReference type="GO" id="GO:0005886">
    <property type="term" value="C:plasma membrane"/>
    <property type="evidence" value="ECO:0007669"/>
    <property type="project" value="TreeGrafter"/>
</dbReference>
<comment type="caution">
    <text evidence="8">The sequence shown here is derived from an EMBL/GenBank/DDBJ whole genome shotgun (WGS) entry which is preliminary data.</text>
</comment>
<comment type="subcellular location">
    <subcellularLocation>
        <location evidence="1">Cell envelope</location>
    </subcellularLocation>
</comment>
<dbReference type="Proteomes" id="UP000186720">
    <property type="component" value="Unassembled WGS sequence"/>
</dbReference>
<dbReference type="Gene3D" id="1.10.287.470">
    <property type="entry name" value="Helix hairpin bin"/>
    <property type="match status" value="1"/>
</dbReference>
<dbReference type="PROSITE" id="PS51257">
    <property type="entry name" value="PROKAR_LIPOPROTEIN"/>
    <property type="match status" value="1"/>
</dbReference>
<evidence type="ECO:0000259" key="5">
    <source>
        <dbReference type="Pfam" id="PF25917"/>
    </source>
</evidence>
<feature type="signal peptide" evidence="3">
    <location>
        <begin position="1"/>
        <end position="26"/>
    </location>
</feature>
<dbReference type="Gene3D" id="2.40.30.170">
    <property type="match status" value="1"/>
</dbReference>
<dbReference type="NCBIfam" id="TIGR01730">
    <property type="entry name" value="RND_mfp"/>
    <property type="match status" value="1"/>
</dbReference>
<dbReference type="InterPro" id="IPR006143">
    <property type="entry name" value="RND_pump_MFP"/>
</dbReference>
<dbReference type="Gene3D" id="2.40.50.100">
    <property type="match status" value="1"/>
</dbReference>
<dbReference type="PANTHER" id="PTHR30158">
    <property type="entry name" value="ACRA/E-RELATED COMPONENT OF DRUG EFFLUX TRANSPORTER"/>
    <property type="match status" value="1"/>
</dbReference>
<dbReference type="PANTHER" id="PTHR30158:SF23">
    <property type="entry name" value="MULTIDRUG RESISTANCE PROTEIN MEXA"/>
    <property type="match status" value="1"/>
</dbReference>
<organism evidence="8 9">
    <name type="scientific">Mucilaginibacter polytrichastri</name>
    <dbReference type="NCBI Taxonomy" id="1302689"/>
    <lineage>
        <taxon>Bacteria</taxon>
        <taxon>Pseudomonadati</taxon>
        <taxon>Bacteroidota</taxon>
        <taxon>Sphingobacteriia</taxon>
        <taxon>Sphingobacteriales</taxon>
        <taxon>Sphingobacteriaceae</taxon>
        <taxon>Mucilaginibacter</taxon>
    </lineage>
</organism>